<evidence type="ECO:0000313" key="2">
    <source>
        <dbReference type="EMBL" id="KUM51293.1"/>
    </source>
</evidence>
<feature type="transmembrane region" description="Helical" evidence="1">
    <location>
        <begin position="6"/>
        <end position="27"/>
    </location>
</feature>
<dbReference type="EMBL" id="LKAM01000001">
    <property type="protein sequence ID" value="KUM51293.1"/>
    <property type="molecule type" value="Genomic_DNA"/>
</dbReference>
<keyword evidence="1" id="KW-0472">Membrane</keyword>
<protein>
    <submittedName>
        <fullName evidence="2">Uncharacterized protein</fullName>
    </submittedName>
</protein>
<sequence length="71" mass="8058">MSLTSTIKPIIIYILYKLFINSLMVNYREDRARYWKAGVGAIMGPWASAYMNVLSNTGSSLYSPGTFILRM</sequence>
<proteinExistence type="predicted"/>
<keyword evidence="1" id="KW-1133">Transmembrane helix</keyword>
<organism evidence="2">
    <name type="scientific">Picea glauca</name>
    <name type="common">White spruce</name>
    <name type="synonym">Pinus glauca</name>
    <dbReference type="NCBI Taxonomy" id="3330"/>
    <lineage>
        <taxon>Eukaryota</taxon>
        <taxon>Viridiplantae</taxon>
        <taxon>Streptophyta</taxon>
        <taxon>Embryophyta</taxon>
        <taxon>Tracheophyta</taxon>
        <taxon>Spermatophyta</taxon>
        <taxon>Pinopsida</taxon>
        <taxon>Pinidae</taxon>
        <taxon>Conifers I</taxon>
        <taxon>Pinales</taxon>
        <taxon>Pinaceae</taxon>
        <taxon>Picea</taxon>
    </lineage>
</organism>
<geneLocation type="mitochondrion" evidence="2"/>
<keyword evidence="1" id="KW-0812">Transmembrane</keyword>
<keyword evidence="2" id="KW-0496">Mitochondrion</keyword>
<reference evidence="2" key="1">
    <citation type="journal article" date="2015" name="Genome Biol. Evol.">
        <title>Organellar Genomes of White Spruce (Picea glauca): Assembly and Annotation.</title>
        <authorList>
            <person name="Jackman S.D."/>
            <person name="Warren R.L."/>
            <person name="Gibb E.A."/>
            <person name="Vandervalk B.P."/>
            <person name="Mohamadi H."/>
            <person name="Chu J."/>
            <person name="Raymond A."/>
            <person name="Pleasance S."/>
            <person name="Coope R."/>
            <person name="Wildung M.R."/>
            <person name="Ritland C.E."/>
            <person name="Bousquet J."/>
            <person name="Jones S.J."/>
            <person name="Bohlmann J."/>
            <person name="Birol I."/>
        </authorList>
    </citation>
    <scope>NUCLEOTIDE SEQUENCE [LARGE SCALE GENOMIC DNA]</scope>
    <source>
        <tissue evidence="2">Flushing bud</tissue>
    </source>
</reference>
<dbReference type="AlphaFoldDB" id="A0A117NJD7"/>
<accession>A0A117NJD7</accession>
<evidence type="ECO:0000256" key="1">
    <source>
        <dbReference type="SAM" id="Phobius"/>
    </source>
</evidence>
<name>A0A117NJD7_PICGL</name>
<comment type="caution">
    <text evidence="2">The sequence shown here is derived from an EMBL/GenBank/DDBJ whole genome shotgun (WGS) entry which is preliminary data.</text>
</comment>
<gene>
    <name evidence="2" type="ORF">ABT39_MTgene1140</name>
</gene>